<organism evidence="1">
    <name type="scientific">viral metagenome</name>
    <dbReference type="NCBI Taxonomy" id="1070528"/>
    <lineage>
        <taxon>unclassified sequences</taxon>
        <taxon>metagenomes</taxon>
        <taxon>organismal metagenomes</taxon>
    </lineage>
</organism>
<dbReference type="EMBL" id="MN739539">
    <property type="protein sequence ID" value="QHT11892.1"/>
    <property type="molecule type" value="Genomic_DNA"/>
</dbReference>
<proteinExistence type="predicted"/>
<sequence length="102" mass="11510">MTTLQLQNIAPPYTFVSLGTYNHRLEKYEESTLFPINTTITLNSGKFPLTDYKDLHEHSNQTHCIGHKTVKIIGFTNSCMEGQLNKYGNGNIIVEEVVPVNP</sequence>
<accession>A0A6C0D6A8</accession>
<reference evidence="1" key="1">
    <citation type="journal article" date="2020" name="Nature">
        <title>Giant virus diversity and host interactions through global metagenomics.</title>
        <authorList>
            <person name="Schulz F."/>
            <person name="Roux S."/>
            <person name="Paez-Espino D."/>
            <person name="Jungbluth S."/>
            <person name="Walsh D.A."/>
            <person name="Denef V.J."/>
            <person name="McMahon K.D."/>
            <person name="Konstantinidis K.T."/>
            <person name="Eloe-Fadrosh E.A."/>
            <person name="Kyrpides N.C."/>
            <person name="Woyke T."/>
        </authorList>
    </citation>
    <scope>NUCLEOTIDE SEQUENCE</scope>
    <source>
        <strain evidence="1">GVMAG-M-3300023174-124</strain>
    </source>
</reference>
<evidence type="ECO:0000313" key="1">
    <source>
        <dbReference type="EMBL" id="QHT11892.1"/>
    </source>
</evidence>
<name>A0A6C0D6A8_9ZZZZ</name>
<protein>
    <submittedName>
        <fullName evidence="1">Uncharacterized protein</fullName>
    </submittedName>
</protein>
<dbReference type="AlphaFoldDB" id="A0A6C0D6A8"/>